<name>W4RV61_9BACI</name>
<dbReference type="InterPro" id="IPR029787">
    <property type="entry name" value="Nucleotide_cyclase"/>
</dbReference>
<proteinExistence type="predicted"/>
<feature type="transmembrane region" description="Helical" evidence="1">
    <location>
        <begin position="20"/>
        <end position="40"/>
    </location>
</feature>
<dbReference type="Pfam" id="PF00563">
    <property type="entry name" value="EAL"/>
    <property type="match status" value="1"/>
</dbReference>
<dbReference type="PANTHER" id="PTHR33121">
    <property type="entry name" value="CYCLIC DI-GMP PHOSPHODIESTERASE PDEF"/>
    <property type="match status" value="1"/>
</dbReference>
<dbReference type="Proteomes" id="UP000018949">
    <property type="component" value="Unassembled WGS sequence"/>
</dbReference>
<dbReference type="SMART" id="SM00267">
    <property type="entry name" value="GGDEF"/>
    <property type="match status" value="1"/>
</dbReference>
<dbReference type="Gene3D" id="3.20.20.450">
    <property type="entry name" value="EAL domain"/>
    <property type="match status" value="1"/>
</dbReference>
<dbReference type="EMBL" id="BAUW01000082">
    <property type="protein sequence ID" value="GAE47529.1"/>
    <property type="molecule type" value="Genomic_DNA"/>
</dbReference>
<reference evidence="5 6" key="1">
    <citation type="submission" date="2013-12" db="EMBL/GenBank/DDBJ databases">
        <title>NBRP : Genome information of microbial organism related human and environment.</title>
        <authorList>
            <person name="Hattori M."/>
            <person name="Oshima K."/>
            <person name="Inaba H."/>
            <person name="Suda W."/>
            <person name="Sakamoto M."/>
            <person name="Iino T."/>
            <person name="Kitahara M."/>
            <person name="Oshida Y."/>
            <person name="Iida T."/>
            <person name="Kudo T."/>
            <person name="Itoh T."/>
            <person name="Ahmed I."/>
            <person name="Ohkuma M."/>
        </authorList>
    </citation>
    <scope>NUCLEOTIDE SEQUENCE [LARGE SCALE GENOMIC DNA]</scope>
    <source>
        <strain evidence="5 6">JCM 21738</strain>
    </source>
</reference>
<evidence type="ECO:0000259" key="3">
    <source>
        <dbReference type="PROSITE" id="PS50887"/>
    </source>
</evidence>
<gene>
    <name evidence="5" type="ORF">JCM21738_4519</name>
</gene>
<feature type="domain" description="GGDEF" evidence="3">
    <location>
        <begin position="281"/>
        <end position="412"/>
    </location>
</feature>
<dbReference type="PANTHER" id="PTHR33121:SF79">
    <property type="entry name" value="CYCLIC DI-GMP PHOSPHODIESTERASE PDED-RELATED"/>
    <property type="match status" value="1"/>
</dbReference>
<dbReference type="PROSITE" id="PS50883">
    <property type="entry name" value="EAL"/>
    <property type="match status" value="1"/>
</dbReference>
<dbReference type="eggNOG" id="COG3300">
    <property type="taxonomic scope" value="Bacteria"/>
</dbReference>
<dbReference type="InterPro" id="IPR000160">
    <property type="entry name" value="GGDEF_dom"/>
</dbReference>
<accession>W4RV61</accession>
<dbReference type="InterPro" id="IPR001633">
    <property type="entry name" value="EAL_dom"/>
</dbReference>
<organism evidence="5 6">
    <name type="scientific">Mesobacillus boroniphilus JCM 21738</name>
    <dbReference type="NCBI Taxonomy" id="1294265"/>
    <lineage>
        <taxon>Bacteria</taxon>
        <taxon>Bacillati</taxon>
        <taxon>Bacillota</taxon>
        <taxon>Bacilli</taxon>
        <taxon>Bacillales</taxon>
        <taxon>Bacillaceae</taxon>
        <taxon>Mesobacillus</taxon>
    </lineage>
</organism>
<keyword evidence="1" id="KW-0472">Membrane</keyword>
<feature type="domain" description="EAL" evidence="2">
    <location>
        <begin position="420"/>
        <end position="675"/>
    </location>
</feature>
<feature type="transmembrane region" description="Helical" evidence="1">
    <location>
        <begin position="181"/>
        <end position="200"/>
    </location>
</feature>
<feature type="transmembrane region" description="Helical" evidence="1">
    <location>
        <begin position="119"/>
        <end position="136"/>
    </location>
</feature>
<evidence type="ECO:0000256" key="1">
    <source>
        <dbReference type="PROSITE-ProRule" id="PRU00244"/>
    </source>
</evidence>
<keyword evidence="1" id="KW-1133">Transmembrane helix</keyword>
<dbReference type="Pfam" id="PF00990">
    <property type="entry name" value="GGDEF"/>
    <property type="match status" value="1"/>
</dbReference>
<dbReference type="GO" id="GO:0016020">
    <property type="term" value="C:membrane"/>
    <property type="evidence" value="ECO:0007669"/>
    <property type="project" value="UniProtKB-UniRule"/>
</dbReference>
<dbReference type="SMART" id="SM00052">
    <property type="entry name" value="EAL"/>
    <property type="match status" value="1"/>
</dbReference>
<dbReference type="InterPro" id="IPR043128">
    <property type="entry name" value="Rev_trsase/Diguanyl_cyclase"/>
</dbReference>
<dbReference type="GO" id="GO:0071111">
    <property type="term" value="F:cyclic-guanylate-specific phosphodiesterase activity"/>
    <property type="evidence" value="ECO:0007669"/>
    <property type="project" value="InterPro"/>
</dbReference>
<sequence>MFFSPESDNIVILQGEYSLPIVFLSVVIAFLASFSALSMNERISKNGFFSRNFWLALASIAMGLGIWAMHFIGMSAFRLPVSMEYNFSETILSVFPAVMSSYLAFYISNRINLTRWPQILAGMIMGIGIASMHYIGMSAMEMDIEYSYRPFIFVLSVLIAIIVSYVALYIFTSMQKFMGNFYVKVITSLLMGIAISSMHYTGMEAVVFYTEGTVLPETQHGHHMNLHMLIIAVTVGIGVILGFSGLSSLLDRYVDFRLNHFDALTGLPNRRQFEKVLNASSPASMAVIHLHGLEKWNIRYGYEYGDEVIKAVSEILVSLKPSFGVIYRIEGNRFALLSEDGRDYEKLKTSLERITVILKKPLVIKEKKLVINMVCAVACSEEDEQADLFSNTLAVLQQSNIAYNHEVIEYDPKIHTFAFERNLIHDIDRAMEDEELYVLYQPKVCSNTKMIFGVEALLRWKHPVHGMISPGVFIPVLEENGKMHEVTDWLINHVCGQIMFWKNGGNEAFKVAINIPGSYFTSPQLMETLKQCIAKYEIESKYLELEITETSVIDQIENAIRAVSVFKEIGFTVALDDFGTGVSSLSYLKRLPISTLKIDKSFVDDVPQSEKDSAIMKAIISLGHSLKLKVVIEGVETEDQMIFLSKNFDNPIIQGYYYSKPLNAVEVVEWVNALETQSGAVS</sequence>
<dbReference type="PROSITE" id="PS50924">
    <property type="entry name" value="MHYT"/>
    <property type="match status" value="1"/>
</dbReference>
<evidence type="ECO:0000313" key="5">
    <source>
        <dbReference type="EMBL" id="GAE47529.1"/>
    </source>
</evidence>
<dbReference type="InterPro" id="IPR050706">
    <property type="entry name" value="Cyclic-di-GMP_PDE-like"/>
</dbReference>
<dbReference type="SUPFAM" id="SSF141868">
    <property type="entry name" value="EAL domain-like"/>
    <property type="match status" value="1"/>
</dbReference>
<dbReference type="InterPro" id="IPR005330">
    <property type="entry name" value="MHYT_dom"/>
</dbReference>
<evidence type="ECO:0000259" key="2">
    <source>
        <dbReference type="PROSITE" id="PS50883"/>
    </source>
</evidence>
<dbReference type="eggNOG" id="COG2200">
    <property type="taxonomic scope" value="Bacteria"/>
</dbReference>
<feature type="transmembrane region" description="Helical" evidence="1">
    <location>
        <begin position="52"/>
        <end position="73"/>
    </location>
</feature>
<dbReference type="Gene3D" id="3.30.70.270">
    <property type="match status" value="1"/>
</dbReference>
<feature type="transmembrane region" description="Helical" evidence="1">
    <location>
        <begin position="148"/>
        <end position="169"/>
    </location>
</feature>
<feature type="domain" description="MHYT" evidence="4">
    <location>
        <begin position="17"/>
        <end position="209"/>
    </location>
</feature>
<keyword evidence="1" id="KW-0812">Transmembrane</keyword>
<dbReference type="CDD" id="cd01948">
    <property type="entry name" value="EAL"/>
    <property type="match status" value="1"/>
</dbReference>
<dbReference type="PROSITE" id="PS50887">
    <property type="entry name" value="GGDEF"/>
    <property type="match status" value="1"/>
</dbReference>
<evidence type="ECO:0000259" key="4">
    <source>
        <dbReference type="PROSITE" id="PS50924"/>
    </source>
</evidence>
<protein>
    <submittedName>
        <fullName evidence="5">Diguanylate cyclase/phosphodiesterase</fullName>
    </submittedName>
</protein>
<comment type="caution">
    <text evidence="5">The sequence shown here is derived from an EMBL/GenBank/DDBJ whole genome shotgun (WGS) entry which is preliminary data.</text>
</comment>
<dbReference type="AlphaFoldDB" id="W4RV61"/>
<feature type="transmembrane region" description="Helical" evidence="1">
    <location>
        <begin position="85"/>
        <end position="107"/>
    </location>
</feature>
<keyword evidence="6" id="KW-1185">Reference proteome</keyword>
<dbReference type="InterPro" id="IPR035919">
    <property type="entry name" value="EAL_sf"/>
</dbReference>
<dbReference type="RefSeq" id="WP_023615191.1">
    <property type="nucleotide sequence ID" value="NZ_BAUW01000082.1"/>
</dbReference>
<feature type="transmembrane region" description="Helical" evidence="1">
    <location>
        <begin position="226"/>
        <end position="250"/>
    </location>
</feature>
<dbReference type="SUPFAM" id="SSF55073">
    <property type="entry name" value="Nucleotide cyclase"/>
    <property type="match status" value="1"/>
</dbReference>
<dbReference type="Pfam" id="PF03707">
    <property type="entry name" value="MHYT"/>
    <property type="match status" value="3"/>
</dbReference>
<evidence type="ECO:0000313" key="6">
    <source>
        <dbReference type="Proteomes" id="UP000018949"/>
    </source>
</evidence>